<keyword evidence="4" id="KW-0175">Coiled coil</keyword>
<dbReference type="Gene3D" id="3.30.450.290">
    <property type="match status" value="1"/>
</dbReference>
<dbReference type="AlphaFoldDB" id="A0A6G5QIJ1"/>
<dbReference type="PANTHER" id="PTHR32089:SF114">
    <property type="entry name" value="METHYL-ACCEPTING CHEMOTAXIS PROTEIN MCPB"/>
    <property type="match status" value="1"/>
</dbReference>
<dbReference type="InterPro" id="IPR003660">
    <property type="entry name" value="HAMP_dom"/>
</dbReference>
<dbReference type="Pfam" id="PF00015">
    <property type="entry name" value="MCPsignal"/>
    <property type="match status" value="1"/>
</dbReference>
<evidence type="ECO:0000259" key="6">
    <source>
        <dbReference type="PROSITE" id="PS50111"/>
    </source>
</evidence>
<dbReference type="SMART" id="SM00304">
    <property type="entry name" value="HAMP"/>
    <property type="match status" value="1"/>
</dbReference>
<dbReference type="PROSITE" id="PS50885">
    <property type="entry name" value="HAMP"/>
    <property type="match status" value="1"/>
</dbReference>
<evidence type="ECO:0000256" key="5">
    <source>
        <dbReference type="SAM" id="Phobius"/>
    </source>
</evidence>
<dbReference type="GO" id="GO:0016020">
    <property type="term" value="C:membrane"/>
    <property type="evidence" value="ECO:0007669"/>
    <property type="project" value="InterPro"/>
</dbReference>
<dbReference type="EMBL" id="CP012542">
    <property type="protein sequence ID" value="QCD45429.1"/>
    <property type="molecule type" value="Genomic_DNA"/>
</dbReference>
<dbReference type="Pfam" id="PF00672">
    <property type="entry name" value="HAMP"/>
    <property type="match status" value="1"/>
</dbReference>
<dbReference type="PANTHER" id="PTHR32089">
    <property type="entry name" value="METHYL-ACCEPTING CHEMOTAXIS PROTEIN MCPB"/>
    <property type="match status" value="1"/>
</dbReference>
<dbReference type="CDD" id="cd06225">
    <property type="entry name" value="HAMP"/>
    <property type="match status" value="1"/>
</dbReference>
<keyword evidence="5" id="KW-1133">Transmembrane helix</keyword>
<evidence type="ECO:0000256" key="2">
    <source>
        <dbReference type="ARBA" id="ARBA00029447"/>
    </source>
</evidence>
<reference evidence="8 9" key="1">
    <citation type="submission" date="2016-07" db="EMBL/GenBank/DDBJ databases">
        <title>Comparative genomics of the Campylobacter concisus group.</title>
        <authorList>
            <person name="Miller W.G."/>
            <person name="Yee E."/>
            <person name="Chapman M.H."/>
            <person name="Huynh S."/>
            <person name="Bono J.L."/>
            <person name="On S.L.W."/>
            <person name="StLeger J."/>
            <person name="Foster G."/>
            <person name="Parker C.T."/>
        </authorList>
    </citation>
    <scope>NUCLEOTIDE SEQUENCE [LARGE SCALE GENOMIC DNA]</scope>
    <source>
        <strain evidence="8 9">CCUG 21559</strain>
    </source>
</reference>
<keyword evidence="9" id="KW-1185">Reference proteome</keyword>
<feature type="domain" description="HAMP" evidence="7">
    <location>
        <begin position="199"/>
        <end position="253"/>
    </location>
</feature>
<evidence type="ECO:0000256" key="4">
    <source>
        <dbReference type="SAM" id="Coils"/>
    </source>
</evidence>
<dbReference type="GO" id="GO:0007165">
    <property type="term" value="P:signal transduction"/>
    <property type="evidence" value="ECO:0007669"/>
    <property type="project" value="UniProtKB-KW"/>
</dbReference>
<proteinExistence type="inferred from homology"/>
<feature type="coiled-coil region" evidence="4">
    <location>
        <begin position="399"/>
        <end position="454"/>
    </location>
</feature>
<organism evidence="8 9">
    <name type="scientific">Campylobacter mucosalis CCUG 21559</name>
    <dbReference type="NCBI Taxonomy" id="1032067"/>
    <lineage>
        <taxon>Bacteria</taxon>
        <taxon>Pseudomonadati</taxon>
        <taxon>Campylobacterota</taxon>
        <taxon>Epsilonproteobacteria</taxon>
        <taxon>Campylobacterales</taxon>
        <taxon>Campylobacteraceae</taxon>
        <taxon>Campylobacter</taxon>
    </lineage>
</organism>
<sequence>MKSLSIGKKVVFSILFLLIASFAVLQGVIIKEFKNFSKDLTIKNLDIIGDSVFYSVRSAMNTGDSEAIKSSVQTNSELKNIKSLKIYYSNDVAELFALPKSDYNDSDISEQFKSKDEKKLEIIKNNERQIRLLKPLVATADCLACHANSKENDILGVMDISYSMDEIDVLLSYKSTIFLSIFVAFTILTALVIIFTLKRVVLNPVNLLLEKTDELANKDSDLSVRVKIKSNDEIGKITKNINTFIEKIQLSVKGIKQGADRIQEQINTLKTSSHGLAKSAKDGKDEIDTTYNFTKSIDDDFKFTTQMATNAQTMSQSSNEQLDSVISLLNTLVSRIDETSQNEQNLSAKTASVVTESENIAKILNVIDDIADRTNLLALNAAIEAARAGEHGRGFAVVAEEVRKLAEQTTDQLEDINTNSKNIIKSVWELNSSLKQNSQNIKDLSLNANELMQMAYKAQDENSKSITTTKDIKERTEISSKNIAKLLEQSEKSVKIADENEKISNDLESVADSLSKITQALESNLSRFKI</sequence>
<dbReference type="Proteomes" id="UP000503264">
    <property type="component" value="Chromosome"/>
</dbReference>
<evidence type="ECO:0000256" key="1">
    <source>
        <dbReference type="ARBA" id="ARBA00023224"/>
    </source>
</evidence>
<accession>A0A6G5QIJ1</accession>
<dbReference type="SUPFAM" id="SSF58104">
    <property type="entry name" value="Methyl-accepting chemotaxis protein (MCP) signaling domain"/>
    <property type="match status" value="1"/>
</dbReference>
<gene>
    <name evidence="8" type="ORF">CMUC_1680</name>
</gene>
<dbReference type="InterPro" id="IPR004089">
    <property type="entry name" value="MCPsignal_dom"/>
</dbReference>
<keyword evidence="5" id="KW-0472">Membrane</keyword>
<dbReference type="SMART" id="SM00283">
    <property type="entry name" value="MA"/>
    <property type="match status" value="1"/>
</dbReference>
<dbReference type="PROSITE" id="PS50111">
    <property type="entry name" value="CHEMOTAXIS_TRANSDUC_2"/>
    <property type="match status" value="1"/>
</dbReference>
<protein>
    <submittedName>
        <fullName evidence="8">MCP-domain signal transduction protein (DUF3365 domain)</fullName>
    </submittedName>
</protein>
<evidence type="ECO:0000313" key="9">
    <source>
        <dbReference type="Proteomes" id="UP000503264"/>
    </source>
</evidence>
<keyword evidence="1 3" id="KW-0807">Transducer</keyword>
<keyword evidence="5" id="KW-0812">Transmembrane</keyword>
<evidence type="ECO:0000313" key="8">
    <source>
        <dbReference type="EMBL" id="QCD45429.1"/>
    </source>
</evidence>
<name>A0A6G5QIJ1_9BACT</name>
<feature type="domain" description="Methyl-accepting transducer" evidence="6">
    <location>
        <begin position="258"/>
        <end position="508"/>
    </location>
</feature>
<dbReference type="Gene3D" id="1.10.287.950">
    <property type="entry name" value="Methyl-accepting chemotaxis protein"/>
    <property type="match status" value="1"/>
</dbReference>
<feature type="transmembrane region" description="Helical" evidence="5">
    <location>
        <begin position="177"/>
        <end position="197"/>
    </location>
</feature>
<evidence type="ECO:0000259" key="7">
    <source>
        <dbReference type="PROSITE" id="PS50885"/>
    </source>
</evidence>
<evidence type="ECO:0000256" key="3">
    <source>
        <dbReference type="PROSITE-ProRule" id="PRU00284"/>
    </source>
</evidence>
<comment type="similarity">
    <text evidence="2">Belongs to the methyl-accepting chemotaxis (MCP) protein family.</text>
</comment>